<name>A0A8K0MLG6_9ROSA</name>
<evidence type="ECO:0000256" key="1">
    <source>
        <dbReference type="SAM" id="MobiDB-lite"/>
    </source>
</evidence>
<reference evidence="2" key="1">
    <citation type="submission" date="2020-03" db="EMBL/GenBank/DDBJ databases">
        <title>A high-quality chromosome-level genome assembly of a woody plant with both climbing and erect habits, Rhamnella rubrinervis.</title>
        <authorList>
            <person name="Lu Z."/>
            <person name="Yang Y."/>
            <person name="Zhu X."/>
            <person name="Sun Y."/>
        </authorList>
    </citation>
    <scope>NUCLEOTIDE SEQUENCE</scope>
    <source>
        <strain evidence="2">BYM</strain>
        <tissue evidence="2">Leaf</tissue>
    </source>
</reference>
<evidence type="ECO:0000313" key="2">
    <source>
        <dbReference type="EMBL" id="KAF3449840.1"/>
    </source>
</evidence>
<proteinExistence type="predicted"/>
<organism evidence="2 3">
    <name type="scientific">Rhamnella rubrinervis</name>
    <dbReference type="NCBI Taxonomy" id="2594499"/>
    <lineage>
        <taxon>Eukaryota</taxon>
        <taxon>Viridiplantae</taxon>
        <taxon>Streptophyta</taxon>
        <taxon>Embryophyta</taxon>
        <taxon>Tracheophyta</taxon>
        <taxon>Spermatophyta</taxon>
        <taxon>Magnoliopsida</taxon>
        <taxon>eudicotyledons</taxon>
        <taxon>Gunneridae</taxon>
        <taxon>Pentapetalae</taxon>
        <taxon>rosids</taxon>
        <taxon>fabids</taxon>
        <taxon>Rosales</taxon>
        <taxon>Rhamnaceae</taxon>
        <taxon>rhamnoid group</taxon>
        <taxon>Rhamneae</taxon>
        <taxon>Rhamnella</taxon>
    </lineage>
</organism>
<gene>
    <name evidence="2" type="ORF">FNV43_RR05919</name>
</gene>
<comment type="caution">
    <text evidence="2">The sequence shown here is derived from an EMBL/GenBank/DDBJ whole genome shotgun (WGS) entry which is preliminary data.</text>
</comment>
<protein>
    <submittedName>
        <fullName evidence="2">Uncharacterized protein</fullName>
    </submittedName>
</protein>
<accession>A0A8K0MLG6</accession>
<dbReference type="OrthoDB" id="1194650at2759"/>
<dbReference type="Proteomes" id="UP000796880">
    <property type="component" value="Unassembled WGS sequence"/>
</dbReference>
<feature type="region of interest" description="Disordered" evidence="1">
    <location>
        <begin position="71"/>
        <end position="94"/>
    </location>
</feature>
<dbReference type="EMBL" id="VOIH02000003">
    <property type="protein sequence ID" value="KAF3449840.1"/>
    <property type="molecule type" value="Genomic_DNA"/>
</dbReference>
<evidence type="ECO:0000313" key="3">
    <source>
        <dbReference type="Proteomes" id="UP000796880"/>
    </source>
</evidence>
<sequence length="186" mass="21717">MIVRQPGNISEDVVEFSFNGKEAIFIKREFGFITGLKMKNSPDGPPPHSNRIRNTYFGHLKKIKNSDEYHRTDTYDNVPMNDEGEKRDEETNVMQNDNEDQFITPSKVILWEPRIKKCAYKLKSPFVVSIETCKTLKSILPAPMDFNPKRPPSDDISMKFFEFLTSDMDEVIDYDICDVNKEFFRD</sequence>
<dbReference type="AlphaFoldDB" id="A0A8K0MLG6"/>
<keyword evidence="3" id="KW-1185">Reference proteome</keyword>